<dbReference type="GO" id="GO:0046872">
    <property type="term" value="F:metal ion binding"/>
    <property type="evidence" value="ECO:0007669"/>
    <property type="project" value="UniProtKB-KW"/>
</dbReference>
<dbReference type="STRING" id="22663.A0A2I0HK72"/>
<accession>A0A2I0HK72</accession>
<organism evidence="2 3">
    <name type="scientific">Punica granatum</name>
    <name type="common">Pomegranate</name>
    <dbReference type="NCBI Taxonomy" id="22663"/>
    <lineage>
        <taxon>Eukaryota</taxon>
        <taxon>Viridiplantae</taxon>
        <taxon>Streptophyta</taxon>
        <taxon>Embryophyta</taxon>
        <taxon>Tracheophyta</taxon>
        <taxon>Spermatophyta</taxon>
        <taxon>Magnoliopsida</taxon>
        <taxon>eudicotyledons</taxon>
        <taxon>Gunneridae</taxon>
        <taxon>Pentapetalae</taxon>
        <taxon>rosids</taxon>
        <taxon>malvids</taxon>
        <taxon>Myrtales</taxon>
        <taxon>Lythraceae</taxon>
        <taxon>Punica</taxon>
    </lineage>
</organism>
<reference evidence="2 3" key="1">
    <citation type="submission" date="2017-11" db="EMBL/GenBank/DDBJ databases">
        <title>De-novo sequencing of pomegranate (Punica granatum L.) genome.</title>
        <authorList>
            <person name="Akparov Z."/>
            <person name="Amiraslanov A."/>
            <person name="Hajiyeva S."/>
            <person name="Abbasov M."/>
            <person name="Kaur K."/>
            <person name="Hamwieh A."/>
            <person name="Solovyev V."/>
            <person name="Salamov A."/>
            <person name="Braich B."/>
            <person name="Kosarev P."/>
            <person name="Mahmoud A."/>
            <person name="Hajiyev E."/>
            <person name="Babayeva S."/>
            <person name="Izzatullayeva V."/>
            <person name="Mammadov A."/>
            <person name="Mammadov A."/>
            <person name="Sharifova S."/>
            <person name="Ojaghi J."/>
            <person name="Eynullazada K."/>
            <person name="Bayramov B."/>
            <person name="Abdulazimova A."/>
            <person name="Shahmuradov I."/>
        </authorList>
    </citation>
    <scope>NUCLEOTIDE SEQUENCE [LARGE SCALE GENOMIC DNA]</scope>
    <source>
        <strain evidence="3">cv. AG2017</strain>
        <tissue evidence="2">Leaf</tissue>
    </source>
</reference>
<dbReference type="EMBL" id="PGOL01008046">
    <property type="protein sequence ID" value="PKI32095.1"/>
    <property type="molecule type" value="Genomic_DNA"/>
</dbReference>
<evidence type="ECO:0000313" key="3">
    <source>
        <dbReference type="Proteomes" id="UP000233551"/>
    </source>
</evidence>
<keyword evidence="3" id="KW-1185">Reference proteome</keyword>
<dbReference type="PANTHER" id="PTHR46594">
    <property type="entry name" value="P-TYPE CATION-TRANSPORTING ATPASE"/>
    <property type="match status" value="1"/>
</dbReference>
<dbReference type="Proteomes" id="UP000233551">
    <property type="component" value="Unassembled WGS sequence"/>
</dbReference>
<sequence>MYIPGFKEGLDSKILNMMSIGSLGGSSRLLCSSSSGQRFHTGDYKALRHGSTNMDVLIALVMNEACFYSVYSVLRAAISPNFKGTDFFKISSMLISFILLRKYLEVLERKDFRGHCQANEFGVRDSNTANTRQ</sequence>
<comment type="caution">
    <text evidence="2">The sequence shown here is derived from an EMBL/GenBank/DDBJ whole genome shotgun (WGS) entry which is preliminary data.</text>
</comment>
<proteinExistence type="predicted"/>
<protein>
    <submittedName>
        <fullName evidence="2">Uncharacterized protein</fullName>
    </submittedName>
</protein>
<gene>
    <name evidence="2" type="ORF">CRG98_047513</name>
</gene>
<keyword evidence="1" id="KW-0479">Metal-binding</keyword>
<dbReference type="PANTHER" id="PTHR46594:SF4">
    <property type="entry name" value="P-TYPE CATION-TRANSPORTING ATPASE"/>
    <property type="match status" value="1"/>
</dbReference>
<evidence type="ECO:0000256" key="1">
    <source>
        <dbReference type="ARBA" id="ARBA00022723"/>
    </source>
</evidence>
<dbReference type="AlphaFoldDB" id="A0A2I0HK72"/>
<name>A0A2I0HK72_PUNGR</name>
<evidence type="ECO:0000313" key="2">
    <source>
        <dbReference type="EMBL" id="PKI32095.1"/>
    </source>
</evidence>